<evidence type="ECO:0000256" key="2">
    <source>
        <dbReference type="ARBA" id="ARBA00023002"/>
    </source>
</evidence>
<comment type="similarity">
    <text evidence="1 3">Belongs to the short-chain dehydrogenases/reductases (SDR) family.</text>
</comment>
<evidence type="ECO:0000256" key="3">
    <source>
        <dbReference type="RuleBase" id="RU000363"/>
    </source>
</evidence>
<dbReference type="AlphaFoldDB" id="A0A2A9HA97"/>
<dbReference type="RefSeq" id="WP_098502356.1">
    <property type="nucleotide sequence ID" value="NZ_PDJQ01000001.1"/>
</dbReference>
<dbReference type="PANTHER" id="PTHR45024:SF2">
    <property type="entry name" value="SCP2 DOMAIN-CONTAINING PROTEIN"/>
    <property type="match status" value="1"/>
</dbReference>
<evidence type="ECO:0000313" key="6">
    <source>
        <dbReference type="Proteomes" id="UP000223071"/>
    </source>
</evidence>
<dbReference type="GO" id="GO:0016491">
    <property type="term" value="F:oxidoreductase activity"/>
    <property type="evidence" value="ECO:0007669"/>
    <property type="project" value="UniProtKB-KW"/>
</dbReference>
<evidence type="ECO:0000259" key="4">
    <source>
        <dbReference type="SMART" id="SM00822"/>
    </source>
</evidence>
<dbReference type="PANTHER" id="PTHR45024">
    <property type="entry name" value="DEHYDROGENASES, SHORT CHAIN"/>
    <property type="match status" value="1"/>
</dbReference>
<proteinExistence type="inferred from homology"/>
<accession>A0A2A9HA97</accession>
<keyword evidence="2" id="KW-0560">Oxidoreductase</keyword>
<sequence length="316" mass="33309">MAGRLEGKVAIVTGAGRGIGRAEALALAREGCRVIVNDVGGSAAGEGRDTTPAEEVVAEIKKMGGEAVPNFGDVTSMADGEAMVKQALDTWGRLDILVNNAGILRDRIIFNMTEAEWDAVIAVHLKGHFTITKHAAMVFRQQRSGRIINTSSESGLGNLGQANYSAAKEGIVGLTRTLALDLGKYGVTANAIRPRAATRLTLSPEMEAARARRAQLAAQGQEPATPPTSAEDAIARIASMSPELVAPLVVYLCLPEAANVNGRDFIVGGDEISLMSLPTREKTIYKKGGWDLESLIEVFPGTLGAGLVNPRPPEQS</sequence>
<protein>
    <submittedName>
        <fullName evidence="5">NAD(P)-dependent dehydrogenase (Short-subunit alcohol dehydrogenase family)</fullName>
    </submittedName>
</protein>
<dbReference type="InterPro" id="IPR036291">
    <property type="entry name" value="NAD(P)-bd_dom_sf"/>
</dbReference>
<dbReference type="PRINTS" id="PR00081">
    <property type="entry name" value="GDHRDH"/>
</dbReference>
<evidence type="ECO:0000313" key="5">
    <source>
        <dbReference type="EMBL" id="PFG72854.1"/>
    </source>
</evidence>
<dbReference type="Pfam" id="PF00106">
    <property type="entry name" value="adh_short"/>
    <property type="match status" value="1"/>
</dbReference>
<dbReference type="SMART" id="SM00822">
    <property type="entry name" value="PKS_KR"/>
    <property type="match status" value="1"/>
</dbReference>
<comment type="caution">
    <text evidence="5">The sequence shown here is derived from an EMBL/GenBank/DDBJ whole genome shotgun (WGS) entry which is preliminary data.</text>
</comment>
<dbReference type="SUPFAM" id="SSF51735">
    <property type="entry name" value="NAD(P)-binding Rossmann-fold domains"/>
    <property type="match status" value="1"/>
</dbReference>
<dbReference type="FunFam" id="3.40.50.720:FF:000084">
    <property type="entry name" value="Short-chain dehydrogenase reductase"/>
    <property type="match status" value="1"/>
</dbReference>
<dbReference type="EMBL" id="PDJQ01000001">
    <property type="protein sequence ID" value="PFG72854.1"/>
    <property type="molecule type" value="Genomic_DNA"/>
</dbReference>
<name>A0A2A9HA97_TEPT2</name>
<dbReference type="Gene3D" id="3.40.50.720">
    <property type="entry name" value="NAD(P)-binding Rossmann-like Domain"/>
    <property type="match status" value="1"/>
</dbReference>
<dbReference type="PROSITE" id="PS00061">
    <property type="entry name" value="ADH_SHORT"/>
    <property type="match status" value="1"/>
</dbReference>
<dbReference type="InterPro" id="IPR002347">
    <property type="entry name" value="SDR_fam"/>
</dbReference>
<dbReference type="InterPro" id="IPR057326">
    <property type="entry name" value="KR_dom"/>
</dbReference>
<dbReference type="InterPro" id="IPR020904">
    <property type="entry name" value="Sc_DH/Rdtase_CS"/>
</dbReference>
<reference evidence="5 6" key="1">
    <citation type="submission" date="2017-09" db="EMBL/GenBank/DDBJ databases">
        <title>Sequencing the genomes of two abundant thermophiles in Great Basin hot springs: Thermocrinis jamiesonii and novel Chloroflexi Thermoflexus hugenholtzii.</title>
        <authorList>
            <person name="Hedlund B."/>
        </authorList>
    </citation>
    <scope>NUCLEOTIDE SEQUENCE [LARGE SCALE GENOMIC DNA]</scope>
    <source>
        <strain evidence="5 6">G233</strain>
    </source>
</reference>
<organism evidence="5 6">
    <name type="scientific">Tepidiforma thermophila (strain KCTC 52669 / CGMCC 1.13589 / G233)</name>
    <dbReference type="NCBI Taxonomy" id="2761530"/>
    <lineage>
        <taxon>Bacteria</taxon>
        <taxon>Bacillati</taxon>
        <taxon>Chloroflexota</taxon>
        <taxon>Tepidiformia</taxon>
        <taxon>Tepidiformales</taxon>
        <taxon>Tepidiformaceae</taxon>
        <taxon>Tepidiforma</taxon>
    </lineage>
</organism>
<dbReference type="Proteomes" id="UP000223071">
    <property type="component" value="Unassembled WGS sequence"/>
</dbReference>
<dbReference type="PRINTS" id="PR00080">
    <property type="entry name" value="SDRFAMILY"/>
</dbReference>
<keyword evidence="6" id="KW-1185">Reference proteome</keyword>
<dbReference type="InterPro" id="IPR051687">
    <property type="entry name" value="Peroxisomal_Beta-Oxidation"/>
</dbReference>
<feature type="domain" description="Ketoreductase" evidence="4">
    <location>
        <begin position="8"/>
        <end position="195"/>
    </location>
</feature>
<gene>
    <name evidence="5" type="ORF">A9A59_0045</name>
</gene>
<evidence type="ECO:0000256" key="1">
    <source>
        <dbReference type="ARBA" id="ARBA00006484"/>
    </source>
</evidence>